<feature type="domain" description="Globin" evidence="6">
    <location>
        <begin position="2"/>
        <end position="136"/>
    </location>
</feature>
<dbReference type="RefSeq" id="WP_108780724.1">
    <property type="nucleotide sequence ID" value="NZ_OMKW01000001.1"/>
</dbReference>
<dbReference type="PANTHER" id="PTHR43396">
    <property type="entry name" value="FLAVOHEMOPROTEIN"/>
    <property type="match status" value="1"/>
</dbReference>
<dbReference type="GO" id="GO:0046210">
    <property type="term" value="P:nitric oxide catabolic process"/>
    <property type="evidence" value="ECO:0007669"/>
    <property type="project" value="TreeGrafter"/>
</dbReference>
<dbReference type="Pfam" id="PF00042">
    <property type="entry name" value="Globin"/>
    <property type="match status" value="1"/>
</dbReference>
<dbReference type="Gene3D" id="1.10.490.10">
    <property type="entry name" value="Globins"/>
    <property type="match status" value="1"/>
</dbReference>
<sequence>MAIDDSDIRLVRKGWATAVAAADQTAQSFYANLFRIAPGTRPLFREDIDVQGRKLVETLDFIVDHLDELDTLLPAARDLAIRHTAYGVQTEHYDHVGTALITTLQDLLGRDFTDEDQAAWTRVYGTLSGQMIAATSA</sequence>
<dbReference type="EMBL" id="OMKW01000001">
    <property type="protein sequence ID" value="SPF27970.1"/>
    <property type="molecule type" value="Genomic_DNA"/>
</dbReference>
<evidence type="ECO:0000256" key="2">
    <source>
        <dbReference type="ARBA" id="ARBA00022621"/>
    </source>
</evidence>
<evidence type="ECO:0000259" key="6">
    <source>
        <dbReference type="PROSITE" id="PS01033"/>
    </source>
</evidence>
<dbReference type="PROSITE" id="PS01033">
    <property type="entry name" value="GLOBIN"/>
    <property type="match status" value="1"/>
</dbReference>
<protein>
    <submittedName>
        <fullName evidence="7">Bacterial hemoglobin</fullName>
    </submittedName>
</protein>
<dbReference type="GO" id="GO:0020037">
    <property type="term" value="F:heme binding"/>
    <property type="evidence" value="ECO:0007669"/>
    <property type="project" value="InterPro"/>
</dbReference>
<keyword evidence="2 5" id="KW-0561">Oxygen transport</keyword>
<keyword evidence="8" id="KW-1185">Reference proteome</keyword>
<reference evidence="7 8" key="1">
    <citation type="submission" date="2018-03" db="EMBL/GenBank/DDBJ databases">
        <authorList>
            <person name="Keele B.F."/>
        </authorList>
    </citation>
    <scope>NUCLEOTIDE SEQUENCE [LARGE SCALE GENOMIC DNA]</scope>
    <source>
        <strain evidence="7 8">CeCT 8812</strain>
    </source>
</reference>
<dbReference type="InterPro" id="IPR000971">
    <property type="entry name" value="Globin"/>
</dbReference>
<keyword evidence="5" id="KW-0813">Transport</keyword>
<dbReference type="AlphaFoldDB" id="A0A2R8A7H0"/>
<evidence type="ECO:0000313" key="7">
    <source>
        <dbReference type="EMBL" id="SPF27970.1"/>
    </source>
</evidence>
<evidence type="ECO:0000256" key="5">
    <source>
        <dbReference type="RuleBase" id="RU000356"/>
    </source>
</evidence>
<keyword evidence="4" id="KW-0408">Iron</keyword>
<evidence type="ECO:0000313" key="8">
    <source>
        <dbReference type="Proteomes" id="UP000244932"/>
    </source>
</evidence>
<evidence type="ECO:0000256" key="1">
    <source>
        <dbReference type="ARBA" id="ARBA00022617"/>
    </source>
</evidence>
<dbReference type="GO" id="GO:0005344">
    <property type="term" value="F:oxygen carrier activity"/>
    <property type="evidence" value="ECO:0007669"/>
    <property type="project" value="UniProtKB-KW"/>
</dbReference>
<organism evidence="7 8">
    <name type="scientific">Pontivivens insulae</name>
    <dbReference type="NCBI Taxonomy" id="1639689"/>
    <lineage>
        <taxon>Bacteria</taxon>
        <taxon>Pseudomonadati</taxon>
        <taxon>Pseudomonadota</taxon>
        <taxon>Alphaproteobacteria</taxon>
        <taxon>Rhodobacterales</taxon>
        <taxon>Paracoccaceae</taxon>
        <taxon>Pontivivens</taxon>
    </lineage>
</organism>
<dbReference type="InterPro" id="IPR009050">
    <property type="entry name" value="Globin-like_sf"/>
</dbReference>
<evidence type="ECO:0000256" key="3">
    <source>
        <dbReference type="ARBA" id="ARBA00022723"/>
    </source>
</evidence>
<evidence type="ECO:0000256" key="4">
    <source>
        <dbReference type="ARBA" id="ARBA00023004"/>
    </source>
</evidence>
<dbReference type="Proteomes" id="UP000244932">
    <property type="component" value="Unassembled WGS sequence"/>
</dbReference>
<dbReference type="GO" id="GO:0008941">
    <property type="term" value="F:nitric oxide dioxygenase NAD(P)H activity"/>
    <property type="evidence" value="ECO:0007669"/>
    <property type="project" value="TreeGrafter"/>
</dbReference>
<name>A0A2R8A7H0_9RHOB</name>
<comment type="similarity">
    <text evidence="5">Belongs to the globin family.</text>
</comment>
<gene>
    <name evidence="7" type="primary">vhb</name>
    <name evidence="7" type="ORF">POI8812_00265</name>
</gene>
<dbReference type="GO" id="GO:0071949">
    <property type="term" value="F:FAD binding"/>
    <property type="evidence" value="ECO:0007669"/>
    <property type="project" value="TreeGrafter"/>
</dbReference>
<dbReference type="InterPro" id="IPR012292">
    <property type="entry name" value="Globin/Proto"/>
</dbReference>
<dbReference type="GO" id="GO:0046872">
    <property type="term" value="F:metal ion binding"/>
    <property type="evidence" value="ECO:0007669"/>
    <property type="project" value="UniProtKB-KW"/>
</dbReference>
<dbReference type="PANTHER" id="PTHR43396:SF3">
    <property type="entry name" value="FLAVOHEMOPROTEIN"/>
    <property type="match status" value="1"/>
</dbReference>
<accession>A0A2R8A7H0</accession>
<dbReference type="GO" id="GO:0019825">
    <property type="term" value="F:oxygen binding"/>
    <property type="evidence" value="ECO:0007669"/>
    <property type="project" value="InterPro"/>
</dbReference>
<dbReference type="SUPFAM" id="SSF46458">
    <property type="entry name" value="Globin-like"/>
    <property type="match status" value="1"/>
</dbReference>
<proteinExistence type="inferred from homology"/>
<dbReference type="GO" id="GO:0071500">
    <property type="term" value="P:cellular response to nitrosative stress"/>
    <property type="evidence" value="ECO:0007669"/>
    <property type="project" value="TreeGrafter"/>
</dbReference>
<keyword evidence="3" id="KW-0479">Metal-binding</keyword>
<keyword evidence="1 5" id="KW-0349">Heme</keyword>
<dbReference type="OrthoDB" id="3213438at2"/>